<dbReference type="RefSeq" id="WP_184048390.1">
    <property type="nucleotide sequence ID" value="NZ_JACIGK010000043.1"/>
</dbReference>
<proteinExistence type="predicted"/>
<evidence type="ECO:0000256" key="1">
    <source>
        <dbReference type="PROSITE-ProRule" id="PRU10141"/>
    </source>
</evidence>
<keyword evidence="3" id="KW-1185">Reference proteome</keyword>
<feature type="binding site" evidence="1">
    <location>
        <position position="60"/>
    </location>
    <ligand>
        <name>ATP</name>
        <dbReference type="ChEBI" id="CHEBI:30616"/>
    </ligand>
</feature>
<dbReference type="InterPro" id="IPR017441">
    <property type="entry name" value="Protein_kinase_ATP_BS"/>
</dbReference>
<dbReference type="PROSITE" id="PS00107">
    <property type="entry name" value="PROTEIN_KINASE_ATP"/>
    <property type="match status" value="1"/>
</dbReference>
<protein>
    <submittedName>
        <fullName evidence="2">Uncharacterized protein</fullName>
    </submittedName>
</protein>
<dbReference type="EMBL" id="JACIGK010000043">
    <property type="protein sequence ID" value="MBB4268000.1"/>
    <property type="molecule type" value="Genomic_DNA"/>
</dbReference>
<comment type="caution">
    <text evidence="2">The sequence shown here is derived from an EMBL/GenBank/DDBJ whole genome shotgun (WGS) entry which is preliminary data.</text>
</comment>
<sequence length="60" mass="6538">MSEEHRICNGDVTTFDLPPLGFSVLKLNLIGDGATAIVRAFRRVLETSLPRKSGDPLALK</sequence>
<evidence type="ECO:0000313" key="2">
    <source>
        <dbReference type="EMBL" id="MBB4268000.1"/>
    </source>
</evidence>
<organism evidence="2 3">
    <name type="scientific">Roseospira visakhapatnamensis</name>
    <dbReference type="NCBI Taxonomy" id="390880"/>
    <lineage>
        <taxon>Bacteria</taxon>
        <taxon>Pseudomonadati</taxon>
        <taxon>Pseudomonadota</taxon>
        <taxon>Alphaproteobacteria</taxon>
        <taxon>Rhodospirillales</taxon>
        <taxon>Rhodospirillaceae</taxon>
        <taxon>Roseospira</taxon>
    </lineage>
</organism>
<gene>
    <name evidence="2" type="ORF">GGD89_003653</name>
</gene>
<accession>A0A7W6RG76</accession>
<name>A0A7W6RG76_9PROT</name>
<dbReference type="GO" id="GO:0005524">
    <property type="term" value="F:ATP binding"/>
    <property type="evidence" value="ECO:0007669"/>
    <property type="project" value="UniProtKB-UniRule"/>
</dbReference>
<keyword evidence="1" id="KW-0067">ATP-binding</keyword>
<reference evidence="2 3" key="1">
    <citation type="submission" date="2020-08" db="EMBL/GenBank/DDBJ databases">
        <title>Genome sequencing of Purple Non-Sulfur Bacteria from various extreme environments.</title>
        <authorList>
            <person name="Mayer M."/>
        </authorList>
    </citation>
    <scope>NUCLEOTIDE SEQUENCE [LARGE SCALE GENOMIC DNA]</scope>
    <source>
        <strain evidence="2 3">JA131</strain>
    </source>
</reference>
<evidence type="ECO:0000313" key="3">
    <source>
        <dbReference type="Proteomes" id="UP000554286"/>
    </source>
</evidence>
<keyword evidence="1" id="KW-0547">Nucleotide-binding</keyword>
<dbReference type="AlphaFoldDB" id="A0A7W6RG76"/>
<dbReference type="Proteomes" id="UP000554286">
    <property type="component" value="Unassembled WGS sequence"/>
</dbReference>